<protein>
    <submittedName>
        <fullName evidence="1">Uncharacterized protein</fullName>
    </submittedName>
</protein>
<sequence>MGFIKKLYEKFVGRENLSAPCTLVSHVFDEDDEAELFFDLVLARFENFDQQNNAVGNKSFSSDVDFIIQCTMASLSSTELCKKFQNRIDSYLYIYRRIEEYIGIVKQSAYWIRGWENDVKQLKEKLLQSLSRVFIESKGLQPNLCLKDEQQLRKINIVQYLIAMTEIGAKTIDTFFVLIKLSFQSSIVIDKHDRLQWKIIIS</sequence>
<dbReference type="AlphaFoldDB" id="A0A822AZU8"/>
<organism evidence="1 2">
    <name type="scientific">Rotaria socialis</name>
    <dbReference type="NCBI Taxonomy" id="392032"/>
    <lineage>
        <taxon>Eukaryota</taxon>
        <taxon>Metazoa</taxon>
        <taxon>Spiralia</taxon>
        <taxon>Gnathifera</taxon>
        <taxon>Rotifera</taxon>
        <taxon>Eurotatoria</taxon>
        <taxon>Bdelloidea</taxon>
        <taxon>Philodinida</taxon>
        <taxon>Philodinidae</taxon>
        <taxon>Rotaria</taxon>
    </lineage>
</organism>
<name>A0A822AZU8_9BILA</name>
<feature type="non-terminal residue" evidence="1">
    <location>
        <position position="202"/>
    </location>
</feature>
<evidence type="ECO:0000313" key="2">
    <source>
        <dbReference type="Proteomes" id="UP000663848"/>
    </source>
</evidence>
<dbReference type="EMBL" id="CAJOBR010034787">
    <property type="protein sequence ID" value="CAF5008201.1"/>
    <property type="molecule type" value="Genomic_DNA"/>
</dbReference>
<evidence type="ECO:0000313" key="1">
    <source>
        <dbReference type="EMBL" id="CAF5008201.1"/>
    </source>
</evidence>
<accession>A0A822AZU8</accession>
<reference evidence="1" key="1">
    <citation type="submission" date="2021-02" db="EMBL/GenBank/DDBJ databases">
        <authorList>
            <person name="Nowell W R."/>
        </authorList>
    </citation>
    <scope>NUCLEOTIDE SEQUENCE</scope>
</reference>
<proteinExistence type="predicted"/>
<comment type="caution">
    <text evidence="1">The sequence shown here is derived from an EMBL/GenBank/DDBJ whole genome shotgun (WGS) entry which is preliminary data.</text>
</comment>
<gene>
    <name evidence="1" type="ORF">QYT958_LOCUS38828</name>
</gene>
<dbReference type="Proteomes" id="UP000663848">
    <property type="component" value="Unassembled WGS sequence"/>
</dbReference>